<keyword evidence="3 5" id="KW-0378">Hydrolase</keyword>
<dbReference type="PANTHER" id="PTHR40942:SF4">
    <property type="entry name" value="CYTOCHROME C5"/>
    <property type="match status" value="1"/>
</dbReference>
<comment type="function">
    <text evidence="1 5">Hydrolyzes diadenosine 5',5'''-P1,P4-tetraphosphate to yield ADP.</text>
</comment>
<gene>
    <name evidence="5" type="primary">apaH</name>
    <name evidence="7" type="ORF">J9B83_00990</name>
</gene>
<dbReference type="EC" id="3.6.1.41" evidence="5"/>
<comment type="similarity">
    <text evidence="2 5">Belongs to the Ap4A hydrolase family.</text>
</comment>
<evidence type="ECO:0000313" key="8">
    <source>
        <dbReference type="Proteomes" id="UP000679722"/>
    </source>
</evidence>
<dbReference type="EMBL" id="JAGSSV010000001">
    <property type="protein sequence ID" value="MBR7887498.1"/>
    <property type="molecule type" value="Genomic_DNA"/>
</dbReference>
<evidence type="ECO:0000256" key="4">
    <source>
        <dbReference type="ARBA" id="ARBA00049417"/>
    </source>
</evidence>
<dbReference type="InterPro" id="IPR004617">
    <property type="entry name" value="ApaH"/>
</dbReference>
<reference evidence="7 8" key="1">
    <citation type="submission" date="2021-04" db="EMBL/GenBank/DDBJ databases">
        <authorList>
            <person name="Sun C."/>
        </authorList>
    </citation>
    <scope>NUCLEOTIDE SEQUENCE [LARGE SCALE GENOMIC DNA]</scope>
    <source>
        <strain evidence="7 8">A79</strain>
    </source>
</reference>
<protein>
    <recommendedName>
        <fullName evidence="5">Bis(5'-nucleosyl)-tetraphosphatase, symmetrical</fullName>
        <ecNumber evidence="5">3.6.1.41</ecNumber>
    </recommendedName>
    <alternativeName>
        <fullName evidence="5">Ap4A hydrolase</fullName>
    </alternativeName>
    <alternativeName>
        <fullName evidence="5">Diadenosine 5',5'''-P1,P4-tetraphosphate pyrophosphohydrolase</fullName>
    </alternativeName>
    <alternativeName>
        <fullName evidence="5">Diadenosine tetraphosphatase</fullName>
    </alternativeName>
</protein>
<comment type="catalytic activity">
    <reaction evidence="4 5">
        <text>P(1),P(4)-bis(5'-adenosyl) tetraphosphate + H2O = 2 ADP + 2 H(+)</text>
        <dbReference type="Rhea" id="RHEA:24252"/>
        <dbReference type="ChEBI" id="CHEBI:15377"/>
        <dbReference type="ChEBI" id="CHEBI:15378"/>
        <dbReference type="ChEBI" id="CHEBI:58141"/>
        <dbReference type="ChEBI" id="CHEBI:456216"/>
        <dbReference type="EC" id="3.6.1.41"/>
    </reaction>
</comment>
<evidence type="ECO:0000313" key="7">
    <source>
        <dbReference type="EMBL" id="MBR7887498.1"/>
    </source>
</evidence>
<feature type="domain" description="Calcineurin-like phosphoesterase" evidence="6">
    <location>
        <begin position="3"/>
        <end position="173"/>
    </location>
</feature>
<dbReference type="SUPFAM" id="SSF56300">
    <property type="entry name" value="Metallo-dependent phosphatases"/>
    <property type="match status" value="1"/>
</dbReference>
<dbReference type="HAMAP" id="MF_00199">
    <property type="entry name" value="ApaH"/>
    <property type="match status" value="1"/>
</dbReference>
<dbReference type="InterPro" id="IPR004843">
    <property type="entry name" value="Calcineurin-like_PHP"/>
</dbReference>
<evidence type="ECO:0000256" key="3">
    <source>
        <dbReference type="ARBA" id="ARBA00022801"/>
    </source>
</evidence>
<accession>A0ABS5H712</accession>
<name>A0ABS5H712_9GAMM</name>
<evidence type="ECO:0000256" key="5">
    <source>
        <dbReference type="HAMAP-Rule" id="MF_00199"/>
    </source>
</evidence>
<proteinExistence type="inferred from homology"/>
<dbReference type="PANTHER" id="PTHR40942">
    <property type="match status" value="1"/>
</dbReference>
<dbReference type="CDD" id="cd07422">
    <property type="entry name" value="MPP_ApaH"/>
    <property type="match status" value="1"/>
</dbReference>
<organism evidence="7 8">
    <name type="scientific">Marinomonas vulgaris</name>
    <dbReference type="NCBI Taxonomy" id="2823372"/>
    <lineage>
        <taxon>Bacteria</taxon>
        <taxon>Pseudomonadati</taxon>
        <taxon>Pseudomonadota</taxon>
        <taxon>Gammaproteobacteria</taxon>
        <taxon>Oceanospirillales</taxon>
        <taxon>Oceanospirillaceae</taxon>
        <taxon>Marinomonas</taxon>
    </lineage>
</organism>
<comment type="caution">
    <text evidence="7">The sequence shown here is derived from an EMBL/GenBank/DDBJ whole genome shotgun (WGS) entry which is preliminary data.</text>
</comment>
<sequence length="275" mass="30849">MATYVIGDLQGCLTPLMQLLQEIEYQPEQDTLWFAGDLINRGSESLETLRFIKSLGDKAVVVLGNHDLHLLAVSHGHGKLKKGDTLVDILTAADRDDLMDWLCHQPLLHFDASLNVVMTHAGIPPCWDLVTAQSLAKEVESTLQSDQVDDFFANMYGNKPNLWNDALTGQDRLRAITNYFTRMRFCNPHSQLDLKSKEGVNTAANGYAPWFTYPTQLPEPCHVVFGHWAALEGITQQDRIHALDTGCVWGGSLTALRLEDKQRFSTPCTINRKEK</sequence>
<evidence type="ECO:0000256" key="1">
    <source>
        <dbReference type="ARBA" id="ARBA00003413"/>
    </source>
</evidence>
<evidence type="ECO:0000256" key="2">
    <source>
        <dbReference type="ARBA" id="ARBA00005419"/>
    </source>
</evidence>
<dbReference type="NCBIfam" id="NF001204">
    <property type="entry name" value="PRK00166.1"/>
    <property type="match status" value="1"/>
</dbReference>
<dbReference type="RefSeq" id="WP_211534806.1">
    <property type="nucleotide sequence ID" value="NZ_JAGSSV010000001.1"/>
</dbReference>
<dbReference type="GO" id="GO:0008803">
    <property type="term" value="F:bis(5'-nucleosyl)-tetraphosphatase (symmetrical) activity"/>
    <property type="evidence" value="ECO:0007669"/>
    <property type="project" value="UniProtKB-EC"/>
</dbReference>
<dbReference type="PIRSF" id="PIRSF000903">
    <property type="entry name" value="B5n-ttraPtase_sm"/>
    <property type="match status" value="1"/>
</dbReference>
<keyword evidence="8" id="KW-1185">Reference proteome</keyword>
<dbReference type="Proteomes" id="UP000679722">
    <property type="component" value="Unassembled WGS sequence"/>
</dbReference>
<dbReference type="NCBIfam" id="TIGR00668">
    <property type="entry name" value="apaH"/>
    <property type="match status" value="1"/>
</dbReference>
<dbReference type="Gene3D" id="3.60.21.10">
    <property type="match status" value="1"/>
</dbReference>
<evidence type="ECO:0000259" key="6">
    <source>
        <dbReference type="Pfam" id="PF00149"/>
    </source>
</evidence>
<dbReference type="Pfam" id="PF00149">
    <property type="entry name" value="Metallophos"/>
    <property type="match status" value="1"/>
</dbReference>
<dbReference type="InterPro" id="IPR029052">
    <property type="entry name" value="Metallo-depent_PP-like"/>
</dbReference>
<reference evidence="8" key="2">
    <citation type="submission" date="2023-07" db="EMBL/GenBank/DDBJ databases">
        <title>Marinomonas vulgaris A79, complete genome.</title>
        <authorList>
            <person name="Ying J.-J."/>
        </authorList>
    </citation>
    <scope>NUCLEOTIDE SEQUENCE [LARGE SCALE GENOMIC DNA]</scope>
    <source>
        <strain evidence="8">A79</strain>
    </source>
</reference>